<dbReference type="RefSeq" id="WP_013703523.1">
    <property type="nucleotide sequence ID" value="NC_015387.1"/>
</dbReference>
<dbReference type="AlphaFoldDB" id="F2NL68"/>
<sequence length="229" mass="24777">MGEHAGKAFYRATRLRPGDELPRRKLPTAKVYATPIETVVLPPPRSEGGAPVWRVLRRVRPDPPVSGMTLTLADLSQVLSPLAARKEGRGYPSAGGAYPLEVYVAAQRLQDTFAGTYHYAVKNHQLEQTALGFDAGAWREALLGMELVEAASVLVVFTAVPERSEAVYGLRGYRYALIEAGYAVGAVMMAATALGLAAYPAETFYDEQVSRLLALPEGEHPVVVLLLGR</sequence>
<dbReference type="HOGENOM" id="CLU_059362_3_1_0"/>
<reference evidence="2 3" key="1">
    <citation type="journal article" date="2012" name="Stand. Genomic Sci.">
        <title>Complete genome sequence of the aerobic, heterotroph Marinithermus hydrothermalis type strain (T1(T)) from a deep-sea hydrothermal vent chimney.</title>
        <authorList>
            <person name="Copeland A."/>
            <person name="Gu W."/>
            <person name="Yasawong M."/>
            <person name="Lapidus A."/>
            <person name="Lucas S."/>
            <person name="Deshpande S."/>
            <person name="Pagani I."/>
            <person name="Tapia R."/>
            <person name="Cheng J.F."/>
            <person name="Goodwin L.A."/>
            <person name="Pitluck S."/>
            <person name="Liolios K."/>
            <person name="Ivanova N."/>
            <person name="Mavromatis K."/>
            <person name="Mikhailova N."/>
            <person name="Pati A."/>
            <person name="Chen A."/>
            <person name="Palaniappan K."/>
            <person name="Land M."/>
            <person name="Pan C."/>
            <person name="Brambilla E.M."/>
            <person name="Rohde M."/>
            <person name="Tindall B.J."/>
            <person name="Sikorski J."/>
            <person name="Goker M."/>
            <person name="Detter J.C."/>
            <person name="Bristow J."/>
            <person name="Eisen J.A."/>
            <person name="Markowitz V."/>
            <person name="Hugenholtz P."/>
            <person name="Kyrpides N.C."/>
            <person name="Klenk H.P."/>
            <person name="Woyke T."/>
        </authorList>
    </citation>
    <scope>NUCLEOTIDE SEQUENCE [LARGE SCALE GENOMIC DNA]</scope>
    <source>
        <strain evidence="3">DSM 14884 / JCM 11576 / T1</strain>
    </source>
</reference>
<dbReference type="InterPro" id="IPR020051">
    <property type="entry name" value="SagB-type_dehydrogenase"/>
</dbReference>
<dbReference type="PANTHER" id="PTHR43745">
    <property type="entry name" value="NITROREDUCTASE MJ1384-RELATED"/>
    <property type="match status" value="1"/>
</dbReference>
<dbReference type="SUPFAM" id="SSF55469">
    <property type="entry name" value="FMN-dependent nitroreductase-like"/>
    <property type="match status" value="1"/>
</dbReference>
<dbReference type="PANTHER" id="PTHR43745:SF2">
    <property type="entry name" value="NITROREDUCTASE MJ1384-RELATED"/>
    <property type="match status" value="1"/>
</dbReference>
<protein>
    <submittedName>
        <fullName evidence="2">SagB-type dehydrogenase domain protein</fullName>
    </submittedName>
</protein>
<feature type="domain" description="Nitroreductase" evidence="1">
    <location>
        <begin position="75"/>
        <end position="228"/>
    </location>
</feature>
<evidence type="ECO:0000259" key="1">
    <source>
        <dbReference type="Pfam" id="PF00881"/>
    </source>
</evidence>
<dbReference type="NCBIfam" id="TIGR03605">
    <property type="entry name" value="antibiot_sagB"/>
    <property type="match status" value="1"/>
</dbReference>
<dbReference type="GO" id="GO:0016491">
    <property type="term" value="F:oxidoreductase activity"/>
    <property type="evidence" value="ECO:0007669"/>
    <property type="project" value="InterPro"/>
</dbReference>
<evidence type="ECO:0000313" key="2">
    <source>
        <dbReference type="EMBL" id="AEB11471.1"/>
    </source>
</evidence>
<dbReference type="Proteomes" id="UP000007030">
    <property type="component" value="Chromosome"/>
</dbReference>
<proteinExistence type="predicted"/>
<dbReference type="Pfam" id="PF00881">
    <property type="entry name" value="Nitroreductase"/>
    <property type="match status" value="1"/>
</dbReference>
<dbReference type="eggNOG" id="COG0778">
    <property type="taxonomic scope" value="Bacteria"/>
</dbReference>
<evidence type="ECO:0000313" key="3">
    <source>
        <dbReference type="Proteomes" id="UP000007030"/>
    </source>
</evidence>
<dbReference type="InterPro" id="IPR029479">
    <property type="entry name" value="Nitroreductase"/>
</dbReference>
<name>F2NL68_MARHT</name>
<dbReference type="STRING" id="869210.Marky_0721"/>
<keyword evidence="3" id="KW-1185">Reference proteome</keyword>
<accession>F2NL68</accession>
<gene>
    <name evidence="2" type="ordered locus">Marky_0721</name>
</gene>
<dbReference type="InterPro" id="IPR052544">
    <property type="entry name" value="Bacteriocin_Proc_Enz"/>
</dbReference>
<dbReference type="KEGG" id="mhd:Marky_0721"/>
<organism evidence="2 3">
    <name type="scientific">Marinithermus hydrothermalis (strain DSM 14884 / JCM 11576 / T1)</name>
    <dbReference type="NCBI Taxonomy" id="869210"/>
    <lineage>
        <taxon>Bacteria</taxon>
        <taxon>Thermotogati</taxon>
        <taxon>Deinococcota</taxon>
        <taxon>Deinococci</taxon>
        <taxon>Thermales</taxon>
        <taxon>Thermaceae</taxon>
        <taxon>Marinithermus</taxon>
    </lineage>
</organism>
<dbReference type="EMBL" id="CP002630">
    <property type="protein sequence ID" value="AEB11471.1"/>
    <property type="molecule type" value="Genomic_DNA"/>
</dbReference>
<dbReference type="CDD" id="cd02142">
    <property type="entry name" value="McbC_SagB-like_oxidoreductase"/>
    <property type="match status" value="1"/>
</dbReference>
<dbReference type="OrthoDB" id="9801593at2"/>
<dbReference type="InterPro" id="IPR000415">
    <property type="entry name" value="Nitroreductase-like"/>
</dbReference>
<dbReference type="Gene3D" id="3.40.109.10">
    <property type="entry name" value="NADH Oxidase"/>
    <property type="match status" value="1"/>
</dbReference>